<dbReference type="Proteomes" id="UP001380365">
    <property type="component" value="Unassembled WGS sequence"/>
</dbReference>
<feature type="signal peptide" evidence="1">
    <location>
        <begin position="1"/>
        <end position="29"/>
    </location>
</feature>
<keyword evidence="1" id="KW-0732">Signal</keyword>
<evidence type="ECO:0000256" key="1">
    <source>
        <dbReference type="SAM" id="SignalP"/>
    </source>
</evidence>
<evidence type="ECO:0000313" key="2">
    <source>
        <dbReference type="EMBL" id="MEJ5094403.1"/>
    </source>
</evidence>
<name>A0ABU8Q5N7_9SPHN</name>
<proteinExistence type="predicted"/>
<gene>
    <name evidence="2" type="ORF">WH159_07595</name>
</gene>
<keyword evidence="3" id="KW-1185">Reference proteome</keyword>
<comment type="caution">
    <text evidence="2">The sequence shown here is derived from an EMBL/GenBank/DDBJ whole genome shotgun (WGS) entry which is preliminary data.</text>
</comment>
<accession>A0ABU8Q5N7</accession>
<organism evidence="2 3">
    <name type="scientific">Sphingomonas molluscorum</name>
    <dbReference type="NCBI Taxonomy" id="418184"/>
    <lineage>
        <taxon>Bacteria</taxon>
        <taxon>Pseudomonadati</taxon>
        <taxon>Pseudomonadota</taxon>
        <taxon>Alphaproteobacteria</taxon>
        <taxon>Sphingomonadales</taxon>
        <taxon>Sphingomonadaceae</taxon>
        <taxon>Sphingomonas</taxon>
    </lineage>
</organism>
<protein>
    <recommendedName>
        <fullName evidence="4">Lipoprotein</fullName>
    </recommendedName>
</protein>
<reference evidence="2 3" key="1">
    <citation type="submission" date="2023-12" db="EMBL/GenBank/DDBJ databases">
        <title>Gut-associated functions are favored during microbiome assembly across C. elegans life.</title>
        <authorList>
            <person name="Zimmermann J."/>
        </authorList>
    </citation>
    <scope>NUCLEOTIDE SEQUENCE [LARGE SCALE GENOMIC DNA]</scope>
    <source>
        <strain evidence="2 3">JUb134</strain>
    </source>
</reference>
<dbReference type="RefSeq" id="WP_239555362.1">
    <property type="nucleotide sequence ID" value="NZ_JBBGZA010000001.1"/>
</dbReference>
<dbReference type="PROSITE" id="PS51257">
    <property type="entry name" value="PROKAR_LIPOPROTEIN"/>
    <property type="match status" value="1"/>
</dbReference>
<feature type="chain" id="PRO_5045766301" description="Lipoprotein" evidence="1">
    <location>
        <begin position="30"/>
        <end position="128"/>
    </location>
</feature>
<evidence type="ECO:0000313" key="3">
    <source>
        <dbReference type="Proteomes" id="UP001380365"/>
    </source>
</evidence>
<dbReference type="EMBL" id="JBBGZA010000001">
    <property type="protein sequence ID" value="MEJ5094403.1"/>
    <property type="molecule type" value="Genomic_DNA"/>
</dbReference>
<sequence>MNVRNGRARGMKLAAAVLPLLLAACSDEAPRSDPALPPHAAATSLPPAMLGRWGEDAACAQPLEVAADRIADARIDAVTTAADGAVDVDTSAEVDGITTGRRYRLARSRGERLAVTVDGITTTRIRCP</sequence>
<evidence type="ECO:0008006" key="4">
    <source>
        <dbReference type="Google" id="ProtNLM"/>
    </source>
</evidence>